<reference evidence="14" key="1">
    <citation type="submission" date="2022-10" db="EMBL/GenBank/DDBJ databases">
        <title>Comparative genomic analysis of Cohnella hashimotonis sp. nov., isolated from the International Space Station.</title>
        <authorList>
            <person name="Simpson A."/>
            <person name="Venkateswaran K."/>
        </authorList>
    </citation>
    <scope>NUCLEOTIDE SEQUENCE</scope>
    <source>
        <strain evidence="14">DSM 28161</strain>
    </source>
</reference>
<accession>A0A9X4QVT6</accession>
<dbReference type="RefSeq" id="WP_277538201.1">
    <property type="nucleotide sequence ID" value="NZ_JAPDIA010000008.1"/>
</dbReference>
<evidence type="ECO:0000256" key="4">
    <source>
        <dbReference type="ARBA" id="ARBA00022670"/>
    </source>
</evidence>
<comment type="cofactor">
    <cofactor evidence="1">
        <name>Zn(2+)</name>
        <dbReference type="ChEBI" id="CHEBI:29105"/>
    </cofactor>
</comment>
<keyword evidence="10" id="KW-0482">Metalloprotease</keyword>
<evidence type="ECO:0000256" key="7">
    <source>
        <dbReference type="ARBA" id="ARBA00022801"/>
    </source>
</evidence>
<dbReference type="Proteomes" id="UP001153404">
    <property type="component" value="Unassembled WGS sequence"/>
</dbReference>
<evidence type="ECO:0000256" key="10">
    <source>
        <dbReference type="ARBA" id="ARBA00023049"/>
    </source>
</evidence>
<gene>
    <name evidence="14" type="ORF">OMP40_33720</name>
</gene>
<dbReference type="InterPro" id="IPR008915">
    <property type="entry name" value="Peptidase_M50"/>
</dbReference>
<feature type="transmembrane region" description="Helical" evidence="12">
    <location>
        <begin position="13"/>
        <end position="32"/>
    </location>
</feature>
<evidence type="ECO:0000256" key="8">
    <source>
        <dbReference type="ARBA" id="ARBA00022833"/>
    </source>
</evidence>
<keyword evidence="5 12" id="KW-0812">Transmembrane</keyword>
<keyword evidence="4" id="KW-0645">Protease</keyword>
<evidence type="ECO:0000256" key="5">
    <source>
        <dbReference type="ARBA" id="ARBA00022692"/>
    </source>
</evidence>
<evidence type="ECO:0000256" key="2">
    <source>
        <dbReference type="ARBA" id="ARBA00004141"/>
    </source>
</evidence>
<dbReference type="Pfam" id="PF02163">
    <property type="entry name" value="Peptidase_M50"/>
    <property type="match status" value="1"/>
</dbReference>
<organism evidence="14 15">
    <name type="scientific">Cohnella rhizosphaerae</name>
    <dbReference type="NCBI Taxonomy" id="1457232"/>
    <lineage>
        <taxon>Bacteria</taxon>
        <taxon>Bacillati</taxon>
        <taxon>Bacillota</taxon>
        <taxon>Bacilli</taxon>
        <taxon>Bacillales</taxon>
        <taxon>Paenibacillaceae</taxon>
        <taxon>Cohnella</taxon>
    </lineage>
</organism>
<evidence type="ECO:0000313" key="15">
    <source>
        <dbReference type="Proteomes" id="UP001153404"/>
    </source>
</evidence>
<proteinExistence type="inferred from homology"/>
<dbReference type="GO" id="GO:0008237">
    <property type="term" value="F:metallopeptidase activity"/>
    <property type="evidence" value="ECO:0007669"/>
    <property type="project" value="UniProtKB-KW"/>
</dbReference>
<evidence type="ECO:0000256" key="6">
    <source>
        <dbReference type="ARBA" id="ARBA00022723"/>
    </source>
</evidence>
<keyword evidence="6" id="KW-0479">Metal-binding</keyword>
<evidence type="ECO:0000256" key="9">
    <source>
        <dbReference type="ARBA" id="ARBA00022989"/>
    </source>
</evidence>
<evidence type="ECO:0000256" key="3">
    <source>
        <dbReference type="ARBA" id="ARBA00007931"/>
    </source>
</evidence>
<evidence type="ECO:0000256" key="11">
    <source>
        <dbReference type="ARBA" id="ARBA00023136"/>
    </source>
</evidence>
<keyword evidence="8" id="KW-0862">Zinc</keyword>
<comment type="subcellular location">
    <subcellularLocation>
        <location evidence="2">Membrane</location>
        <topology evidence="2">Multi-pass membrane protein</topology>
    </subcellularLocation>
</comment>
<keyword evidence="9 12" id="KW-1133">Transmembrane helix</keyword>
<sequence>MLLSVLTGRFQEMIALFFIVLLHELAHLWTALRFGWKIREVKLLPFGGVVETEEAGSVPAREEALVAAAGPAYNALLSLAAWGLGQAGLIDQAWAEDFARASGLIAAFNLLPVLPLDGGRLLQCWFCLHFPYHRTLVWSARISLLFSAAVVLGALSPPLYGGLVHLNLLAIGLFLFASNWTYMRNLPFVFLRFLVRRAERSASRIETGTLAQPIVVSRHRQLSHVVRLLMKERYHLVYMMDHGKISRVLPEGQVIDGFLGSLAEGNADFRFFM</sequence>
<dbReference type="PANTHER" id="PTHR39188:SF3">
    <property type="entry name" value="STAGE IV SPORULATION PROTEIN FB"/>
    <property type="match status" value="1"/>
</dbReference>
<protein>
    <submittedName>
        <fullName evidence="14">M50 family metallopeptidase</fullName>
    </submittedName>
</protein>
<feature type="domain" description="Peptidase M50" evidence="13">
    <location>
        <begin position="13"/>
        <end position="85"/>
    </location>
</feature>
<comment type="similarity">
    <text evidence="3">Belongs to the peptidase M50B family.</text>
</comment>
<dbReference type="EMBL" id="JAPDIA010000008">
    <property type="protein sequence ID" value="MDG0813701.1"/>
    <property type="molecule type" value="Genomic_DNA"/>
</dbReference>
<comment type="caution">
    <text evidence="14">The sequence shown here is derived from an EMBL/GenBank/DDBJ whole genome shotgun (WGS) entry which is preliminary data.</text>
</comment>
<feature type="transmembrane region" description="Helical" evidence="12">
    <location>
        <begin position="136"/>
        <end position="156"/>
    </location>
</feature>
<evidence type="ECO:0000259" key="13">
    <source>
        <dbReference type="Pfam" id="PF02163"/>
    </source>
</evidence>
<dbReference type="CDD" id="cd06161">
    <property type="entry name" value="S2P-M50_SpoIVFB"/>
    <property type="match status" value="1"/>
</dbReference>
<name>A0A9X4QVT6_9BACL</name>
<dbReference type="GO" id="GO:0006508">
    <property type="term" value="P:proteolysis"/>
    <property type="evidence" value="ECO:0007669"/>
    <property type="project" value="UniProtKB-KW"/>
</dbReference>
<evidence type="ECO:0000313" key="14">
    <source>
        <dbReference type="EMBL" id="MDG0813701.1"/>
    </source>
</evidence>
<evidence type="ECO:0000256" key="1">
    <source>
        <dbReference type="ARBA" id="ARBA00001947"/>
    </source>
</evidence>
<keyword evidence="7" id="KW-0378">Hydrolase</keyword>
<keyword evidence="11 12" id="KW-0472">Membrane</keyword>
<keyword evidence="15" id="KW-1185">Reference proteome</keyword>
<feature type="transmembrane region" description="Helical" evidence="12">
    <location>
        <begin position="162"/>
        <end position="182"/>
    </location>
</feature>
<dbReference type="GO" id="GO:0016020">
    <property type="term" value="C:membrane"/>
    <property type="evidence" value="ECO:0007669"/>
    <property type="project" value="UniProtKB-SubCell"/>
</dbReference>
<evidence type="ECO:0000256" key="12">
    <source>
        <dbReference type="SAM" id="Phobius"/>
    </source>
</evidence>
<dbReference type="GO" id="GO:0046872">
    <property type="term" value="F:metal ion binding"/>
    <property type="evidence" value="ECO:0007669"/>
    <property type="project" value="UniProtKB-KW"/>
</dbReference>
<dbReference type="AlphaFoldDB" id="A0A9X4QVT6"/>
<dbReference type="PANTHER" id="PTHR39188">
    <property type="entry name" value="MEMBRANE-ASSOCIATED ZINC METALLOPROTEASE M50B"/>
    <property type="match status" value="1"/>
</dbReference>